<evidence type="ECO:0000313" key="3">
    <source>
        <dbReference type="Proteomes" id="UP000826195"/>
    </source>
</evidence>
<accession>A0AAV7J0R2</accession>
<evidence type="ECO:0000256" key="1">
    <source>
        <dbReference type="SAM" id="MobiDB-lite"/>
    </source>
</evidence>
<dbReference type="Pfam" id="PF00022">
    <property type="entry name" value="Actin"/>
    <property type="match status" value="1"/>
</dbReference>
<gene>
    <name evidence="2" type="ORF">KQX54_000687</name>
</gene>
<dbReference type="Gene3D" id="3.30.420.40">
    <property type="match status" value="1"/>
</dbReference>
<feature type="compositionally biased region" description="Polar residues" evidence="1">
    <location>
        <begin position="77"/>
        <end position="88"/>
    </location>
</feature>
<dbReference type="AlphaFoldDB" id="A0AAV7J0R2"/>
<dbReference type="PANTHER" id="PTHR11937">
    <property type="entry name" value="ACTIN"/>
    <property type="match status" value="1"/>
</dbReference>
<comment type="caution">
    <text evidence="2">The sequence shown here is derived from an EMBL/GenBank/DDBJ whole genome shotgun (WGS) entry which is preliminary data.</text>
</comment>
<dbReference type="EMBL" id="JAHXZJ010000027">
    <property type="protein sequence ID" value="KAH0562705.1"/>
    <property type="molecule type" value="Genomic_DNA"/>
</dbReference>
<dbReference type="SUPFAM" id="SSF53067">
    <property type="entry name" value="Actin-like ATPase domain"/>
    <property type="match status" value="2"/>
</dbReference>
<name>A0AAV7J0R2_COTGL</name>
<dbReference type="InterPro" id="IPR043129">
    <property type="entry name" value="ATPase_NBD"/>
</dbReference>
<protein>
    <submittedName>
        <fullName evidence="2">Uncharacterized protein</fullName>
    </submittedName>
</protein>
<sequence>MFEKFNVPAMYICKNAVLAAYANGRSTAMVVDSGATHTSAVPVHDGYMWYVKETRLVGRRASSRLLLGLVYGPRSSPGFSNELPSSDGQSHDEDAANALPMKHFEFPTGYNDDYGAIRLMIPEALFDPSNVKVLGPVFLESVL</sequence>
<organism evidence="2 3">
    <name type="scientific">Cotesia glomerata</name>
    <name type="common">Lepidopteran parasitic wasp</name>
    <name type="synonym">Apanteles glomeratus</name>
    <dbReference type="NCBI Taxonomy" id="32391"/>
    <lineage>
        <taxon>Eukaryota</taxon>
        <taxon>Metazoa</taxon>
        <taxon>Ecdysozoa</taxon>
        <taxon>Arthropoda</taxon>
        <taxon>Hexapoda</taxon>
        <taxon>Insecta</taxon>
        <taxon>Pterygota</taxon>
        <taxon>Neoptera</taxon>
        <taxon>Endopterygota</taxon>
        <taxon>Hymenoptera</taxon>
        <taxon>Apocrita</taxon>
        <taxon>Ichneumonoidea</taxon>
        <taxon>Braconidae</taxon>
        <taxon>Microgastrinae</taxon>
        <taxon>Cotesia</taxon>
    </lineage>
</organism>
<dbReference type="InterPro" id="IPR004000">
    <property type="entry name" value="Actin"/>
</dbReference>
<reference evidence="2 3" key="1">
    <citation type="journal article" date="2021" name="J. Hered.">
        <title>A chromosome-level genome assembly of the parasitoid wasp, Cotesia glomerata (Hymenoptera: Braconidae).</title>
        <authorList>
            <person name="Pinto B.J."/>
            <person name="Weis J.J."/>
            <person name="Gamble T."/>
            <person name="Ode P.J."/>
            <person name="Paul R."/>
            <person name="Zaspel J.M."/>
        </authorList>
    </citation>
    <scope>NUCLEOTIDE SEQUENCE [LARGE SCALE GENOMIC DNA]</scope>
    <source>
        <strain evidence="2">CgM1</strain>
    </source>
</reference>
<evidence type="ECO:0000313" key="2">
    <source>
        <dbReference type="EMBL" id="KAH0562705.1"/>
    </source>
</evidence>
<feature type="region of interest" description="Disordered" evidence="1">
    <location>
        <begin position="74"/>
        <end position="94"/>
    </location>
</feature>
<dbReference type="Proteomes" id="UP000826195">
    <property type="component" value="Unassembled WGS sequence"/>
</dbReference>
<keyword evidence="3" id="KW-1185">Reference proteome</keyword>
<proteinExistence type="predicted"/>